<keyword evidence="3" id="KW-1185">Reference proteome</keyword>
<evidence type="ECO:0000313" key="2">
    <source>
        <dbReference type="EMBL" id="NUW31687.1"/>
    </source>
</evidence>
<keyword evidence="1" id="KW-0812">Transmembrane</keyword>
<organism evidence="2 3">
    <name type="scientific">Nonomuraea montanisoli</name>
    <dbReference type="NCBI Taxonomy" id="2741721"/>
    <lineage>
        <taxon>Bacteria</taxon>
        <taxon>Bacillati</taxon>
        <taxon>Actinomycetota</taxon>
        <taxon>Actinomycetes</taxon>
        <taxon>Streptosporangiales</taxon>
        <taxon>Streptosporangiaceae</taxon>
        <taxon>Nonomuraea</taxon>
    </lineage>
</organism>
<comment type="caution">
    <text evidence="2">The sequence shown here is derived from an EMBL/GenBank/DDBJ whole genome shotgun (WGS) entry which is preliminary data.</text>
</comment>
<dbReference type="Proteomes" id="UP000586042">
    <property type="component" value="Unassembled WGS sequence"/>
</dbReference>
<accession>A0A7Y6I4R4</accession>
<dbReference type="AlphaFoldDB" id="A0A7Y6I4R4"/>
<keyword evidence="1" id="KW-0472">Membrane</keyword>
<proteinExistence type="predicted"/>
<evidence type="ECO:0000313" key="3">
    <source>
        <dbReference type="Proteomes" id="UP000586042"/>
    </source>
</evidence>
<reference evidence="2 3" key="1">
    <citation type="submission" date="2020-06" db="EMBL/GenBank/DDBJ databases">
        <title>Nonomuraea sp. SMC257, a novel actinomycete isolated from soil.</title>
        <authorList>
            <person name="Chanama M."/>
        </authorList>
    </citation>
    <scope>NUCLEOTIDE SEQUENCE [LARGE SCALE GENOMIC DNA]</scope>
    <source>
        <strain evidence="2 3">SMC257</strain>
    </source>
</reference>
<sequence length="52" mass="5442">MGRILLIVAAVLAALVLIGPLLGLAFTLLKWGLIVGLVAAGVMLVSKWTKRT</sequence>
<keyword evidence="1" id="KW-1133">Transmembrane helix</keyword>
<name>A0A7Y6I4R4_9ACTN</name>
<evidence type="ECO:0000256" key="1">
    <source>
        <dbReference type="SAM" id="Phobius"/>
    </source>
</evidence>
<dbReference type="EMBL" id="JABWGN010000003">
    <property type="protein sequence ID" value="NUW31687.1"/>
    <property type="molecule type" value="Genomic_DNA"/>
</dbReference>
<protein>
    <submittedName>
        <fullName evidence="2">Uncharacterized protein</fullName>
    </submittedName>
</protein>
<dbReference type="RefSeq" id="WP_175589122.1">
    <property type="nucleotide sequence ID" value="NZ_JABWGN010000003.1"/>
</dbReference>
<feature type="transmembrane region" description="Helical" evidence="1">
    <location>
        <begin position="33"/>
        <end position="49"/>
    </location>
</feature>
<gene>
    <name evidence="2" type="ORF">HTZ77_09635</name>
</gene>